<reference evidence="6 7" key="1">
    <citation type="submission" date="2023-06" db="EMBL/GenBank/DDBJ databases">
        <title>Alteromonas sp. ASW11-36 isolated from intertidal sand.</title>
        <authorList>
            <person name="Li Y."/>
        </authorList>
    </citation>
    <scope>NUCLEOTIDE SEQUENCE [LARGE SCALE GENOMIC DNA]</scope>
    <source>
        <strain evidence="6 7">ASW11-36</strain>
    </source>
</reference>
<accession>A0ABT7STA6</accession>
<evidence type="ECO:0000256" key="3">
    <source>
        <dbReference type="SAM" id="Phobius"/>
    </source>
</evidence>
<dbReference type="Pfam" id="PF07696">
    <property type="entry name" value="7TMR-DISMED2"/>
    <property type="match status" value="1"/>
</dbReference>
<dbReference type="Gene3D" id="3.30.70.270">
    <property type="match status" value="1"/>
</dbReference>
<feature type="transmembrane region" description="Helical" evidence="3">
    <location>
        <begin position="188"/>
        <end position="209"/>
    </location>
</feature>
<keyword evidence="3" id="KW-0812">Transmembrane</keyword>
<dbReference type="PROSITE" id="PS50887">
    <property type="entry name" value="GGDEF"/>
    <property type="match status" value="1"/>
</dbReference>
<feature type="transmembrane region" description="Helical" evidence="3">
    <location>
        <begin position="285"/>
        <end position="303"/>
    </location>
</feature>
<dbReference type="InterPro" id="IPR011622">
    <property type="entry name" value="7TMR_DISM_rcpt_extracell_dom2"/>
</dbReference>
<dbReference type="InterPro" id="IPR000160">
    <property type="entry name" value="GGDEF_dom"/>
</dbReference>
<dbReference type="InterPro" id="IPR011623">
    <property type="entry name" value="7TMR_DISM_rcpt_extracell_dom1"/>
</dbReference>
<dbReference type="InterPro" id="IPR043128">
    <property type="entry name" value="Rev_trsase/Diguanyl_cyclase"/>
</dbReference>
<dbReference type="NCBIfam" id="TIGR00254">
    <property type="entry name" value="GGDEF"/>
    <property type="match status" value="1"/>
</dbReference>
<dbReference type="PANTHER" id="PTHR45138:SF9">
    <property type="entry name" value="DIGUANYLATE CYCLASE DGCM-RELATED"/>
    <property type="match status" value="1"/>
</dbReference>
<dbReference type="Gene3D" id="2.60.40.2380">
    <property type="match status" value="1"/>
</dbReference>
<dbReference type="CDD" id="cd01949">
    <property type="entry name" value="GGDEF"/>
    <property type="match status" value="1"/>
</dbReference>
<dbReference type="RefSeq" id="WP_289363400.1">
    <property type="nucleotide sequence ID" value="NZ_JAUCBP010000002.1"/>
</dbReference>
<keyword evidence="6" id="KW-0548">Nucleotidyltransferase</keyword>
<dbReference type="SMART" id="SM00267">
    <property type="entry name" value="GGDEF"/>
    <property type="match status" value="1"/>
</dbReference>
<name>A0ABT7STA6_9ALTE</name>
<feature type="chain" id="PRO_5046509032" description="diguanylate cyclase" evidence="4">
    <location>
        <begin position="26"/>
        <end position="583"/>
    </location>
</feature>
<dbReference type="InterPro" id="IPR029787">
    <property type="entry name" value="Nucleotide_cyclase"/>
</dbReference>
<evidence type="ECO:0000256" key="4">
    <source>
        <dbReference type="SAM" id="SignalP"/>
    </source>
</evidence>
<keyword evidence="6" id="KW-0808">Transferase</keyword>
<dbReference type="InterPro" id="IPR050469">
    <property type="entry name" value="Diguanylate_Cyclase"/>
</dbReference>
<dbReference type="PANTHER" id="PTHR45138">
    <property type="entry name" value="REGULATORY COMPONENTS OF SENSORY TRANSDUCTION SYSTEM"/>
    <property type="match status" value="1"/>
</dbReference>
<evidence type="ECO:0000313" key="6">
    <source>
        <dbReference type="EMBL" id="MDM7859385.1"/>
    </source>
</evidence>
<keyword evidence="7" id="KW-1185">Reference proteome</keyword>
<protein>
    <recommendedName>
        <fullName evidence="1">diguanylate cyclase</fullName>
        <ecNumber evidence="1">2.7.7.65</ecNumber>
    </recommendedName>
</protein>
<dbReference type="Proteomes" id="UP001234343">
    <property type="component" value="Unassembled WGS sequence"/>
</dbReference>
<keyword evidence="3" id="KW-1133">Transmembrane helix</keyword>
<sequence length="583" mass="64720">MHISPSTLRWWLLITLSCLHSLVHAEPILNVSQNPAVTAGEYTRYFQESGRRLEVSEAIEQFAAKSHPTGISESISIGISVAPVWLKTELQNDATEATVFRFSTETPWLDVIDAWLIHNGKVIHVESGGDATPYEQRPMQYRYFAFETELPPGATQLYMRVETVGPMAIPLRIAESGLAVQRDISSGYQYGLLYGIMLALAMYNLIIYISIRKREYALYAVYLVGFVINSLSYTGQLHTWFTPDWGPYFQDWLNIFLMITYSIAGLHFARVLLNTKSHAPWLDKVTVGVTVFIPAGMVIGALLNNLTLSLVLAFLLNTSFAVLFIALGHTALRNGVAAAKLFLVCSLTAAVCICISTAAVAGLLPYNDMTFKLIEVGMSFEAICLAFLLAQRFRTAEVEKQLALRSARIDSLTGLNNRRGFEHAATPVWYQQLRSGRDISVVILDIDLFKQINDQYGHVQGDEVLKSIAALLQHGARRSDVMARWGGEEFLLLLPDTNEQQAIKHAENLRALVAQARIDIDEDKIEFTASFGVCGTIDGQFFGHPLDADDLDRMIDAADKALYTVKNSGRNKVMPATQVLASA</sequence>
<dbReference type="Pfam" id="PF00990">
    <property type="entry name" value="GGDEF"/>
    <property type="match status" value="1"/>
</dbReference>
<evidence type="ECO:0000313" key="7">
    <source>
        <dbReference type="Proteomes" id="UP001234343"/>
    </source>
</evidence>
<comment type="catalytic activity">
    <reaction evidence="2">
        <text>2 GTP = 3',3'-c-di-GMP + 2 diphosphate</text>
        <dbReference type="Rhea" id="RHEA:24898"/>
        <dbReference type="ChEBI" id="CHEBI:33019"/>
        <dbReference type="ChEBI" id="CHEBI:37565"/>
        <dbReference type="ChEBI" id="CHEBI:58805"/>
        <dbReference type="EC" id="2.7.7.65"/>
    </reaction>
</comment>
<gene>
    <name evidence="6" type="ORF">QTP81_02040</name>
</gene>
<evidence type="ECO:0000256" key="1">
    <source>
        <dbReference type="ARBA" id="ARBA00012528"/>
    </source>
</evidence>
<dbReference type="EMBL" id="JAUCBP010000002">
    <property type="protein sequence ID" value="MDM7859385.1"/>
    <property type="molecule type" value="Genomic_DNA"/>
</dbReference>
<comment type="caution">
    <text evidence="6">The sequence shown here is derived from an EMBL/GenBank/DDBJ whole genome shotgun (WGS) entry which is preliminary data.</text>
</comment>
<feature type="transmembrane region" description="Helical" evidence="3">
    <location>
        <begin position="216"/>
        <end position="233"/>
    </location>
</feature>
<feature type="transmembrane region" description="Helical" evidence="3">
    <location>
        <begin position="253"/>
        <end position="273"/>
    </location>
</feature>
<keyword evidence="4" id="KW-0732">Signal</keyword>
<feature type="transmembrane region" description="Helical" evidence="3">
    <location>
        <begin position="309"/>
        <end position="329"/>
    </location>
</feature>
<feature type="domain" description="GGDEF" evidence="5">
    <location>
        <begin position="437"/>
        <end position="578"/>
    </location>
</feature>
<dbReference type="SUPFAM" id="SSF55073">
    <property type="entry name" value="Nucleotide cyclase"/>
    <property type="match status" value="1"/>
</dbReference>
<dbReference type="Pfam" id="PF07695">
    <property type="entry name" value="7TMR-DISM_7TM"/>
    <property type="match status" value="1"/>
</dbReference>
<evidence type="ECO:0000256" key="2">
    <source>
        <dbReference type="ARBA" id="ARBA00034247"/>
    </source>
</evidence>
<keyword evidence="3" id="KW-0472">Membrane</keyword>
<dbReference type="EC" id="2.7.7.65" evidence="1"/>
<organism evidence="6 7">
    <name type="scientific">Alteromonas arenosi</name>
    <dbReference type="NCBI Taxonomy" id="3055817"/>
    <lineage>
        <taxon>Bacteria</taxon>
        <taxon>Pseudomonadati</taxon>
        <taxon>Pseudomonadota</taxon>
        <taxon>Gammaproteobacteria</taxon>
        <taxon>Alteromonadales</taxon>
        <taxon>Alteromonadaceae</taxon>
        <taxon>Alteromonas/Salinimonas group</taxon>
        <taxon>Alteromonas</taxon>
    </lineage>
</organism>
<feature type="signal peptide" evidence="4">
    <location>
        <begin position="1"/>
        <end position="25"/>
    </location>
</feature>
<proteinExistence type="predicted"/>
<feature type="transmembrane region" description="Helical" evidence="3">
    <location>
        <begin position="341"/>
        <end position="364"/>
    </location>
</feature>
<evidence type="ECO:0000259" key="5">
    <source>
        <dbReference type="PROSITE" id="PS50887"/>
    </source>
</evidence>
<dbReference type="GO" id="GO:0052621">
    <property type="term" value="F:diguanylate cyclase activity"/>
    <property type="evidence" value="ECO:0007669"/>
    <property type="project" value="UniProtKB-EC"/>
</dbReference>
<feature type="transmembrane region" description="Helical" evidence="3">
    <location>
        <begin position="370"/>
        <end position="390"/>
    </location>
</feature>